<keyword evidence="1" id="KW-0732">Signal</keyword>
<accession>A0A139GYI9</accession>
<dbReference type="EMBL" id="LFZN01000228">
    <property type="protein sequence ID" value="KXS95208.1"/>
    <property type="molecule type" value="Genomic_DNA"/>
</dbReference>
<dbReference type="OrthoDB" id="275637at2759"/>
<dbReference type="AlphaFoldDB" id="A0A139GYI9"/>
<dbReference type="PANTHER" id="PTHR36091:SF2">
    <property type="entry name" value="AMINOGLYCOSIDE PHOSPHOTRANSFERASE DOMAIN-CONTAINING PROTEIN"/>
    <property type="match status" value="1"/>
</dbReference>
<dbReference type="Proteomes" id="UP000070133">
    <property type="component" value="Unassembled WGS sequence"/>
</dbReference>
<dbReference type="InterPro" id="IPR051035">
    <property type="entry name" value="Mito_inheritance_9"/>
</dbReference>
<proteinExistence type="predicted"/>
<reference evidence="2 3" key="1">
    <citation type="submission" date="2015-07" db="EMBL/GenBank/DDBJ databases">
        <title>Comparative genomics of the Sigatoka disease complex on banana suggests a link between parallel evolutionary changes in Pseudocercospora fijiensis and Pseudocercospora eumusae and increased virulence on the banana host.</title>
        <authorList>
            <person name="Chang T.-C."/>
            <person name="Salvucci A."/>
            <person name="Crous P.W."/>
            <person name="Stergiopoulos I."/>
        </authorList>
    </citation>
    <scope>NUCLEOTIDE SEQUENCE [LARGE SCALE GENOMIC DNA]</scope>
    <source>
        <strain evidence="2 3">CBS 114824</strain>
    </source>
</reference>
<name>A0A139GYI9_9PEZI</name>
<feature type="chain" id="PRO_5007806154" evidence="1">
    <location>
        <begin position="18"/>
        <end position="213"/>
    </location>
</feature>
<organism evidence="2 3">
    <name type="scientific">Pseudocercospora eumusae</name>
    <dbReference type="NCBI Taxonomy" id="321146"/>
    <lineage>
        <taxon>Eukaryota</taxon>
        <taxon>Fungi</taxon>
        <taxon>Dikarya</taxon>
        <taxon>Ascomycota</taxon>
        <taxon>Pezizomycotina</taxon>
        <taxon>Dothideomycetes</taxon>
        <taxon>Dothideomycetidae</taxon>
        <taxon>Mycosphaerellales</taxon>
        <taxon>Mycosphaerellaceae</taxon>
        <taxon>Pseudocercospora</taxon>
    </lineage>
</organism>
<evidence type="ECO:0000256" key="1">
    <source>
        <dbReference type="SAM" id="SignalP"/>
    </source>
</evidence>
<dbReference type="PANTHER" id="PTHR36091">
    <property type="entry name" value="ALTERED INHERITANCE OF MITOCHONDRIA PROTEIN 9, MITOCHONDRIAL"/>
    <property type="match status" value="1"/>
</dbReference>
<feature type="signal peptide" evidence="1">
    <location>
        <begin position="1"/>
        <end position="17"/>
    </location>
</feature>
<sequence length="213" mass="24095">MSSPTLFALLSVRLCAGIPSITRIGATQSQSRYRNVQLHFRLALNHWSPQSKKRLKENMRRCLVHFHHAALSSKKIEDHFDAFPSQNSILRAELYARASAPLEGSSLDIEHALIQARQHWPLALECPVIYTSERVESCLKKSQGARGETGQLEDMRGMLGTDATGWVADDDYLAQAQEMRKAMMLAFLKECETGSEGKAVLEHFTFDDRYKDE</sequence>
<evidence type="ECO:0000313" key="2">
    <source>
        <dbReference type="EMBL" id="KXS95208.1"/>
    </source>
</evidence>
<keyword evidence="3" id="KW-1185">Reference proteome</keyword>
<comment type="caution">
    <text evidence="2">The sequence shown here is derived from an EMBL/GenBank/DDBJ whole genome shotgun (WGS) entry which is preliminary data.</text>
</comment>
<evidence type="ECO:0000313" key="3">
    <source>
        <dbReference type="Proteomes" id="UP000070133"/>
    </source>
</evidence>
<protein>
    <submittedName>
        <fullName evidence="2">Uncharacterized protein</fullName>
    </submittedName>
</protein>
<dbReference type="GO" id="GO:0005739">
    <property type="term" value="C:mitochondrion"/>
    <property type="evidence" value="ECO:0007669"/>
    <property type="project" value="TreeGrafter"/>
</dbReference>
<gene>
    <name evidence="2" type="ORF">AC578_6933</name>
</gene>